<gene>
    <name evidence="2" type="ORF">Taro_037368</name>
</gene>
<name>A0A843WJ29_COLES</name>
<protein>
    <recommendedName>
        <fullName evidence="4">Transposase</fullName>
    </recommendedName>
</protein>
<dbReference type="EMBL" id="NMUH01003242">
    <property type="protein sequence ID" value="MQM04565.1"/>
    <property type="molecule type" value="Genomic_DNA"/>
</dbReference>
<feature type="region of interest" description="Disordered" evidence="1">
    <location>
        <begin position="283"/>
        <end position="306"/>
    </location>
</feature>
<keyword evidence="3" id="KW-1185">Reference proteome</keyword>
<reference evidence="2" key="1">
    <citation type="submission" date="2017-07" db="EMBL/GenBank/DDBJ databases">
        <title>Taro Niue Genome Assembly and Annotation.</title>
        <authorList>
            <person name="Atibalentja N."/>
            <person name="Keating K."/>
            <person name="Fields C.J."/>
        </authorList>
    </citation>
    <scope>NUCLEOTIDE SEQUENCE</scope>
    <source>
        <strain evidence="2">Niue_2</strain>
        <tissue evidence="2">Leaf</tissue>
    </source>
</reference>
<evidence type="ECO:0000313" key="2">
    <source>
        <dbReference type="EMBL" id="MQM04565.1"/>
    </source>
</evidence>
<proteinExistence type="predicted"/>
<dbReference type="AlphaFoldDB" id="A0A843WJ29"/>
<organism evidence="2 3">
    <name type="scientific">Colocasia esculenta</name>
    <name type="common">Wild taro</name>
    <name type="synonym">Arum esculentum</name>
    <dbReference type="NCBI Taxonomy" id="4460"/>
    <lineage>
        <taxon>Eukaryota</taxon>
        <taxon>Viridiplantae</taxon>
        <taxon>Streptophyta</taxon>
        <taxon>Embryophyta</taxon>
        <taxon>Tracheophyta</taxon>
        <taxon>Spermatophyta</taxon>
        <taxon>Magnoliopsida</taxon>
        <taxon>Liliopsida</taxon>
        <taxon>Araceae</taxon>
        <taxon>Aroideae</taxon>
        <taxon>Colocasieae</taxon>
        <taxon>Colocasia</taxon>
    </lineage>
</organism>
<evidence type="ECO:0008006" key="4">
    <source>
        <dbReference type="Google" id="ProtNLM"/>
    </source>
</evidence>
<dbReference type="PANTHER" id="PTHR33144:SF45">
    <property type="entry name" value="TRANSPOSASE TNP1_EN_SPM-LIKE DOMAIN-CONTAINING PROTEIN"/>
    <property type="match status" value="1"/>
</dbReference>
<dbReference type="Proteomes" id="UP000652761">
    <property type="component" value="Unassembled WGS sequence"/>
</dbReference>
<comment type="caution">
    <text evidence="2">The sequence shown here is derived from an EMBL/GenBank/DDBJ whole genome shotgun (WGS) entry which is preliminary data.</text>
</comment>
<evidence type="ECO:0000313" key="3">
    <source>
        <dbReference type="Proteomes" id="UP000652761"/>
    </source>
</evidence>
<sequence>MNLSEHWFSYDDLEAFEKKIRNFEKRCETEAAESLARKIDSVEIEDKVEGTKNSKIIKDNTLNEERLSMEKCKTRGPTCSHEIHGMESDKKIYVEWNDVAQPVGPGGRSLRTFLGTVVRNTSKLPIDISVWNKIPKHLIEDVWDFIKRKYDVGELEKKWIMKEISLKSGSITSMPCEGNFSSRRRSEVNRKNKGVQKIFHCAGTQTFADIYNAETVASKYDIYSQVLGEDKPSRVRGLGTGPTPATLWGRSTDILKDKNKKLGDCVKDLEEMIAKLERTDSKFQEENDSVDGGVAPKESASVTKQDAHSLTSKRVKLLDMYGSQVAIDIVMSTDPTIIVMGRPIGQDFCEVDVLLANKPDSPVFIKDHNRKTMKDTIGRHILWFLQYVQLDFKRQVGDQD</sequence>
<accession>A0A843WJ29</accession>
<dbReference type="PANTHER" id="PTHR33144">
    <property type="entry name" value="OS10G0409366 PROTEIN-RELATED"/>
    <property type="match status" value="1"/>
</dbReference>
<evidence type="ECO:0000256" key="1">
    <source>
        <dbReference type="SAM" id="MobiDB-lite"/>
    </source>
</evidence>